<dbReference type="Pfam" id="PF18926">
    <property type="entry name" value="DUF5676"/>
    <property type="match status" value="1"/>
</dbReference>
<dbReference type="EMBL" id="BAABGA010000107">
    <property type="protein sequence ID" value="GAA4469912.1"/>
    <property type="molecule type" value="Genomic_DNA"/>
</dbReference>
<comment type="caution">
    <text evidence="2">The sequence shown here is derived from an EMBL/GenBank/DDBJ whole genome shotgun (WGS) entry which is preliminary data.</text>
</comment>
<keyword evidence="1" id="KW-0472">Membrane</keyword>
<proteinExistence type="predicted"/>
<keyword evidence="1" id="KW-1133">Transmembrane helix</keyword>
<gene>
    <name evidence="2" type="ORF">GCM10023156_62610</name>
</gene>
<accession>A0ABP8NMV8</accession>
<evidence type="ECO:0000313" key="2">
    <source>
        <dbReference type="EMBL" id="GAA4469912.1"/>
    </source>
</evidence>
<evidence type="ECO:0000256" key="1">
    <source>
        <dbReference type="SAM" id="Phobius"/>
    </source>
</evidence>
<reference evidence="3" key="1">
    <citation type="journal article" date="2019" name="Int. J. Syst. Evol. Microbiol.">
        <title>The Global Catalogue of Microorganisms (GCM) 10K type strain sequencing project: providing services to taxonomists for standard genome sequencing and annotation.</title>
        <authorList>
            <consortium name="The Broad Institute Genomics Platform"/>
            <consortium name="The Broad Institute Genome Sequencing Center for Infectious Disease"/>
            <person name="Wu L."/>
            <person name="Ma J."/>
        </authorList>
    </citation>
    <scope>NUCLEOTIDE SEQUENCE [LARGE SCALE GENOMIC DNA]</scope>
    <source>
        <strain evidence="3">JCM 17759</strain>
    </source>
</reference>
<feature type="transmembrane region" description="Helical" evidence="1">
    <location>
        <begin position="63"/>
        <end position="86"/>
    </location>
</feature>
<evidence type="ECO:0000313" key="3">
    <source>
        <dbReference type="Proteomes" id="UP001500840"/>
    </source>
</evidence>
<feature type="transmembrane region" description="Helical" evidence="1">
    <location>
        <begin position="9"/>
        <end position="31"/>
    </location>
</feature>
<name>A0ABP8NMV8_9BACT</name>
<dbReference type="RefSeq" id="WP_345327593.1">
    <property type="nucleotide sequence ID" value="NZ_BAABGA010000107.1"/>
</dbReference>
<keyword evidence="3" id="KW-1185">Reference proteome</keyword>
<dbReference type="InterPro" id="IPR044020">
    <property type="entry name" value="DUF5676"/>
</dbReference>
<dbReference type="Proteomes" id="UP001500840">
    <property type="component" value="Unassembled WGS sequence"/>
</dbReference>
<organism evidence="2 3">
    <name type="scientific">Novipirellula rosea</name>
    <dbReference type="NCBI Taxonomy" id="1031540"/>
    <lineage>
        <taxon>Bacteria</taxon>
        <taxon>Pseudomonadati</taxon>
        <taxon>Planctomycetota</taxon>
        <taxon>Planctomycetia</taxon>
        <taxon>Pirellulales</taxon>
        <taxon>Pirellulaceae</taxon>
        <taxon>Novipirellula</taxon>
    </lineage>
</organism>
<keyword evidence="1" id="KW-0812">Transmembrane</keyword>
<protein>
    <submittedName>
        <fullName evidence="2">Uncharacterized protein</fullName>
    </submittedName>
</protein>
<sequence>MQTLSIKRFGFAIASASIVSYLGCVFVMMTVPKDVAIRFFNSLMHGVDVTTIMRWDMPIGETILGAVGIFVLGWLFGALIACGYNCCGKVTRDERAGNRK</sequence>